<sequence>MGLDSVELIMEIENHFQINFKDDDIRNVHTIKDLSELTYQILKITSDEKNEFIYIHQSIQEYLGKEIKLNDFIFNHFKKNQFSELSETLQLDIPNHTSNRFTRFFNYHFINWNELTFEDFINGIVIKNKDLFFIDNLPLTKYGIYIKIGRIIRRIIASPYYDIQPRANITKDLRID</sequence>
<dbReference type="Gene3D" id="1.10.1200.10">
    <property type="entry name" value="ACP-like"/>
    <property type="match status" value="1"/>
</dbReference>
<dbReference type="SUPFAM" id="SSF47336">
    <property type="entry name" value="ACP-like"/>
    <property type="match status" value="1"/>
</dbReference>
<protein>
    <submittedName>
        <fullName evidence="1">Acyl carrier protein</fullName>
    </submittedName>
</protein>
<name>A0A3L9MHH3_9FLAO</name>
<evidence type="ECO:0000313" key="1">
    <source>
        <dbReference type="EMBL" id="RLZ11576.1"/>
    </source>
</evidence>
<evidence type="ECO:0000313" key="2">
    <source>
        <dbReference type="Proteomes" id="UP000275348"/>
    </source>
</evidence>
<dbReference type="OrthoDB" id="883085at2"/>
<reference evidence="1 2" key="1">
    <citation type="submission" date="2018-10" db="EMBL/GenBank/DDBJ databases">
        <authorList>
            <person name="Chen X."/>
        </authorList>
    </citation>
    <scope>NUCLEOTIDE SEQUENCE [LARGE SCALE GENOMIC DNA]</scope>
    <source>
        <strain evidence="1 2">YIM 102668</strain>
    </source>
</reference>
<gene>
    <name evidence="1" type="ORF">EAH69_03920</name>
</gene>
<dbReference type="AlphaFoldDB" id="A0A3L9MHH3"/>
<dbReference type="Proteomes" id="UP000275348">
    <property type="component" value="Unassembled WGS sequence"/>
</dbReference>
<proteinExistence type="predicted"/>
<comment type="caution">
    <text evidence="1">The sequence shown here is derived from an EMBL/GenBank/DDBJ whole genome shotgun (WGS) entry which is preliminary data.</text>
</comment>
<organism evidence="1 2">
    <name type="scientific">Faecalibacter macacae</name>
    <dbReference type="NCBI Taxonomy" id="1859289"/>
    <lineage>
        <taxon>Bacteria</taxon>
        <taxon>Pseudomonadati</taxon>
        <taxon>Bacteroidota</taxon>
        <taxon>Flavobacteriia</taxon>
        <taxon>Flavobacteriales</taxon>
        <taxon>Weeksellaceae</taxon>
        <taxon>Faecalibacter</taxon>
    </lineage>
</organism>
<accession>A0A3L9MHH3</accession>
<keyword evidence="2" id="KW-1185">Reference proteome</keyword>
<dbReference type="InterPro" id="IPR036736">
    <property type="entry name" value="ACP-like_sf"/>
</dbReference>
<dbReference type="EMBL" id="RDOJ01000004">
    <property type="protein sequence ID" value="RLZ11576.1"/>
    <property type="molecule type" value="Genomic_DNA"/>
</dbReference>
<dbReference type="RefSeq" id="WP_121933884.1">
    <property type="nucleotide sequence ID" value="NZ_RDOJ01000004.1"/>
</dbReference>